<evidence type="ECO:0000256" key="7">
    <source>
        <dbReference type="ARBA" id="ARBA00023125"/>
    </source>
</evidence>
<dbReference type="EMBL" id="BMAW01105688">
    <property type="protein sequence ID" value="GFT20446.1"/>
    <property type="molecule type" value="Genomic_DNA"/>
</dbReference>
<reference evidence="9" key="1">
    <citation type="submission" date="2020-08" db="EMBL/GenBank/DDBJ databases">
        <title>Multicomponent nature underlies the extraordinary mechanical properties of spider dragline silk.</title>
        <authorList>
            <person name="Kono N."/>
            <person name="Nakamura H."/>
            <person name="Mori M."/>
            <person name="Yoshida Y."/>
            <person name="Ohtoshi R."/>
            <person name="Malay A.D."/>
            <person name="Moran D.A.P."/>
            <person name="Tomita M."/>
            <person name="Numata K."/>
            <person name="Arakawa K."/>
        </authorList>
    </citation>
    <scope>NUCLEOTIDE SEQUENCE</scope>
</reference>
<accession>A0A8X6NKL2</accession>
<evidence type="ECO:0000256" key="5">
    <source>
        <dbReference type="ARBA" id="ARBA00022454"/>
    </source>
</evidence>
<dbReference type="GO" id="GO:0042162">
    <property type="term" value="F:telomeric DNA binding"/>
    <property type="evidence" value="ECO:0007669"/>
    <property type="project" value="TreeGrafter"/>
</dbReference>
<evidence type="ECO:0000256" key="4">
    <source>
        <dbReference type="ARBA" id="ARBA00016175"/>
    </source>
</evidence>
<proteinExistence type="inferred from homology"/>
<keyword evidence="5" id="KW-0158">Chromosome</keyword>
<keyword evidence="7" id="KW-0238">DNA-binding</keyword>
<evidence type="ECO:0000313" key="10">
    <source>
        <dbReference type="Proteomes" id="UP000887013"/>
    </source>
</evidence>
<gene>
    <name evidence="9" type="primary">AVEN_175709_1</name>
    <name evidence="9" type="ORF">NPIL_593721</name>
</gene>
<comment type="caution">
    <text evidence="9">The sequence shown here is derived from an EMBL/GenBank/DDBJ whole genome shotgun (WGS) entry which is preliminary data.</text>
</comment>
<dbReference type="AlphaFoldDB" id="A0A8X6NKL2"/>
<dbReference type="InterPro" id="IPR029156">
    <property type="entry name" value="CTC1"/>
</dbReference>
<sequence length="938" mass="107401">MSCGSLILIMDVNGLVTAASEKIYLEQADGLLFTLYNYEMDIYFYILVCDISATVWTNVIVNQYYKFIGLTIGTVETSLGGKRILFKTTSSSTYIQIDSYESNKFEIVDNLEAIISVPGLRDLYETKAPYYSDLVSYKGFVTDIKDLELGVYEIDSKVSLYTTFNISDAILSKGSEIFISNAHLINYMEKIILVCCGLSSVRNVNGTAIQESTKITPYSTNFCLDYELSIFDLLWLERLSTRLKMKFCSLVAEEDISFKRNPDFLENILEYFVSLNDASFNKKFSLMEEYFSNPHSCFPFLENRIPAQCDIPYLTNILDEAIENISWIVAGHKWKFSISSQDNMVLIGILFLSSDGNFYVADETLKLPVIFTQECNGCCHEQNIEKDFKNSKMAYLIAVQEYDIIFENLYCKNRSQKLLQYIRTSSCRLYSLLSFHKSEMKESNLPLQIFFHKGKRDSKHDENIVDTYSHDLQGSNQHFLVLSKMWTIQNKLPCCSNILVLFISENCKTFDNCSLESKSILEDTFNYYETGDDAEFASLINKLNFLFIDDDKVRLTYLSFKSIEHATNLFPGHIYVIDVKKSINDNDNMSSFSSKSIQNGIFTWTVTPDVKIIHNPTCLGGHCLEDYEVSGVTNFGVKEVLSVRQLKQNCFVTCVLLDKTYEDIETTYNGNFGREFNATLCMTVKDVIFEETIKIYVPYFSSTIFGLLPGALLELWGFSCFRSQSGNLYLKASPMFGIQVKNCQSFSKSHPVLAWKQLMKVNYGNLFHTSFRRLCFILKIISAEIVSICKTCSQTFLEKCSCLTYRETKIKASALIDDGNQQLLAYCSGDAAKNVLNFNEKEWQSLAHYVNSSRQSLKFSDKMLFKNSSYSPMMNQIFNIYCCSKSVCQKMVFEYIYIPSSTTSDICSVWCKSVTNLVPRDLMVEFYMKSKCSNKKKS</sequence>
<dbReference type="GO" id="GO:0003697">
    <property type="term" value="F:single-stranded DNA binding"/>
    <property type="evidence" value="ECO:0007669"/>
    <property type="project" value="InterPro"/>
</dbReference>
<organism evidence="9 10">
    <name type="scientific">Nephila pilipes</name>
    <name type="common">Giant wood spider</name>
    <name type="synonym">Nephila maculata</name>
    <dbReference type="NCBI Taxonomy" id="299642"/>
    <lineage>
        <taxon>Eukaryota</taxon>
        <taxon>Metazoa</taxon>
        <taxon>Ecdysozoa</taxon>
        <taxon>Arthropoda</taxon>
        <taxon>Chelicerata</taxon>
        <taxon>Arachnida</taxon>
        <taxon>Araneae</taxon>
        <taxon>Araneomorphae</taxon>
        <taxon>Entelegynae</taxon>
        <taxon>Araneoidea</taxon>
        <taxon>Nephilidae</taxon>
        <taxon>Nephila</taxon>
    </lineage>
</organism>
<dbReference type="Pfam" id="PF15489">
    <property type="entry name" value="CTC1"/>
    <property type="match status" value="2"/>
</dbReference>
<keyword evidence="8" id="KW-0539">Nucleus</keyword>
<evidence type="ECO:0000256" key="8">
    <source>
        <dbReference type="ARBA" id="ARBA00023242"/>
    </source>
</evidence>
<keyword evidence="10" id="KW-1185">Reference proteome</keyword>
<name>A0A8X6NKL2_NEPPI</name>
<evidence type="ECO:0000256" key="1">
    <source>
        <dbReference type="ARBA" id="ARBA00004123"/>
    </source>
</evidence>
<dbReference type="GO" id="GO:1990879">
    <property type="term" value="C:CST complex"/>
    <property type="evidence" value="ECO:0007669"/>
    <property type="project" value="TreeGrafter"/>
</dbReference>
<evidence type="ECO:0000256" key="6">
    <source>
        <dbReference type="ARBA" id="ARBA00022895"/>
    </source>
</evidence>
<comment type="similarity">
    <text evidence="3">Belongs to the CTC1 family.</text>
</comment>
<dbReference type="InterPro" id="IPR042617">
    <property type="entry name" value="CTC1-like"/>
</dbReference>
<keyword evidence="6" id="KW-0779">Telomere</keyword>
<dbReference type="PANTHER" id="PTHR14865:SF2">
    <property type="entry name" value="CST COMPLEX SUBUNIT CTC1"/>
    <property type="match status" value="1"/>
</dbReference>
<comment type="subcellular location">
    <subcellularLocation>
        <location evidence="2">Chromosome</location>
        <location evidence="2">Telomere</location>
    </subcellularLocation>
    <subcellularLocation>
        <location evidence="1">Nucleus</location>
    </subcellularLocation>
</comment>
<dbReference type="PANTHER" id="PTHR14865">
    <property type="entry name" value="CST COMPLEX SUBUNIT CTC1"/>
    <property type="match status" value="1"/>
</dbReference>
<dbReference type="OrthoDB" id="2314520at2759"/>
<evidence type="ECO:0000313" key="9">
    <source>
        <dbReference type="EMBL" id="GFT20446.1"/>
    </source>
</evidence>
<dbReference type="GO" id="GO:0045740">
    <property type="term" value="P:positive regulation of DNA replication"/>
    <property type="evidence" value="ECO:0007669"/>
    <property type="project" value="TreeGrafter"/>
</dbReference>
<dbReference type="Proteomes" id="UP000887013">
    <property type="component" value="Unassembled WGS sequence"/>
</dbReference>
<evidence type="ECO:0000256" key="2">
    <source>
        <dbReference type="ARBA" id="ARBA00004574"/>
    </source>
</evidence>
<protein>
    <recommendedName>
        <fullName evidence="4">CST complex subunit CTC1</fullName>
    </recommendedName>
</protein>
<dbReference type="GO" id="GO:0010833">
    <property type="term" value="P:telomere maintenance via telomere lengthening"/>
    <property type="evidence" value="ECO:0007669"/>
    <property type="project" value="TreeGrafter"/>
</dbReference>
<evidence type="ECO:0000256" key="3">
    <source>
        <dbReference type="ARBA" id="ARBA00006332"/>
    </source>
</evidence>